<dbReference type="PANTHER" id="PTHR46863">
    <property type="entry name" value="OS09G0572100 PROTEIN"/>
    <property type="match status" value="1"/>
</dbReference>
<reference evidence="3 5" key="2">
    <citation type="journal article" date="2018" name="Plant J.">
        <title>The Physcomitrella patens chromosome-scale assembly reveals moss genome structure and evolution.</title>
        <authorList>
            <person name="Lang D."/>
            <person name="Ullrich K.K."/>
            <person name="Murat F."/>
            <person name="Fuchs J."/>
            <person name="Jenkins J."/>
            <person name="Haas F.B."/>
            <person name="Piednoel M."/>
            <person name="Gundlach H."/>
            <person name="Van Bel M."/>
            <person name="Meyberg R."/>
            <person name="Vives C."/>
            <person name="Morata J."/>
            <person name="Symeonidi A."/>
            <person name="Hiss M."/>
            <person name="Muchero W."/>
            <person name="Kamisugi Y."/>
            <person name="Saleh O."/>
            <person name="Blanc G."/>
            <person name="Decker E.L."/>
            <person name="van Gessel N."/>
            <person name="Grimwood J."/>
            <person name="Hayes R.D."/>
            <person name="Graham S.W."/>
            <person name="Gunter L.E."/>
            <person name="McDaniel S.F."/>
            <person name="Hoernstein S.N.W."/>
            <person name="Larsson A."/>
            <person name="Li F.W."/>
            <person name="Perroud P.F."/>
            <person name="Phillips J."/>
            <person name="Ranjan P."/>
            <person name="Rokshar D.S."/>
            <person name="Rothfels C.J."/>
            <person name="Schneider L."/>
            <person name="Shu S."/>
            <person name="Stevenson D.W."/>
            <person name="Thummler F."/>
            <person name="Tillich M."/>
            <person name="Villarreal Aguilar J.C."/>
            <person name="Widiez T."/>
            <person name="Wong G.K."/>
            <person name="Wymore A."/>
            <person name="Zhang Y."/>
            <person name="Zimmer A.D."/>
            <person name="Quatrano R.S."/>
            <person name="Mayer K.F.X."/>
            <person name="Goodstein D."/>
            <person name="Casacuberta J.M."/>
            <person name="Vandepoele K."/>
            <person name="Reski R."/>
            <person name="Cuming A.C."/>
            <person name="Tuskan G.A."/>
            <person name="Maumus F."/>
            <person name="Salse J."/>
            <person name="Schmutz J."/>
            <person name="Rensing S.A."/>
        </authorList>
    </citation>
    <scope>NUCLEOTIDE SEQUENCE [LARGE SCALE GENOMIC DNA]</scope>
    <source>
        <strain evidence="4 5">cv. Gransden 2004</strain>
    </source>
</reference>
<dbReference type="EnsemblPlants" id="Pp3c13_11820V3.2">
    <property type="protein sequence ID" value="Pp3c13_11820V3.2"/>
    <property type="gene ID" value="Pp3c13_11820"/>
</dbReference>
<evidence type="ECO:0000259" key="2">
    <source>
        <dbReference type="PROSITE" id="PS50011"/>
    </source>
</evidence>
<name>A0A2K1JLL1_PHYPA</name>
<dbReference type="Gene3D" id="1.10.510.10">
    <property type="entry name" value="Transferase(Phosphotransferase) domain 1"/>
    <property type="match status" value="1"/>
</dbReference>
<dbReference type="InParanoid" id="A0A2K1JLL1"/>
<dbReference type="Proteomes" id="UP000006727">
    <property type="component" value="Chromosome 13"/>
</dbReference>
<evidence type="ECO:0000313" key="5">
    <source>
        <dbReference type="Proteomes" id="UP000006727"/>
    </source>
</evidence>
<evidence type="ECO:0000313" key="3">
    <source>
        <dbReference type="EMBL" id="PNR42421.1"/>
    </source>
</evidence>
<reference evidence="3 5" key="1">
    <citation type="journal article" date="2008" name="Science">
        <title>The Physcomitrella genome reveals evolutionary insights into the conquest of land by plants.</title>
        <authorList>
            <person name="Rensing S."/>
            <person name="Lang D."/>
            <person name="Zimmer A."/>
            <person name="Terry A."/>
            <person name="Salamov A."/>
            <person name="Shapiro H."/>
            <person name="Nishiyama T."/>
            <person name="Perroud P.-F."/>
            <person name="Lindquist E."/>
            <person name="Kamisugi Y."/>
            <person name="Tanahashi T."/>
            <person name="Sakakibara K."/>
            <person name="Fujita T."/>
            <person name="Oishi K."/>
            <person name="Shin-I T."/>
            <person name="Kuroki Y."/>
            <person name="Toyoda A."/>
            <person name="Suzuki Y."/>
            <person name="Hashimoto A."/>
            <person name="Yamaguchi K."/>
            <person name="Sugano A."/>
            <person name="Kohara Y."/>
            <person name="Fujiyama A."/>
            <person name="Anterola A."/>
            <person name="Aoki S."/>
            <person name="Ashton N."/>
            <person name="Barbazuk W.B."/>
            <person name="Barker E."/>
            <person name="Bennetzen J."/>
            <person name="Bezanilla M."/>
            <person name="Blankenship R."/>
            <person name="Cho S.H."/>
            <person name="Dutcher S."/>
            <person name="Estelle M."/>
            <person name="Fawcett J.A."/>
            <person name="Gundlach H."/>
            <person name="Hanada K."/>
            <person name="Heyl A."/>
            <person name="Hicks K.A."/>
            <person name="Hugh J."/>
            <person name="Lohr M."/>
            <person name="Mayer K."/>
            <person name="Melkozernov A."/>
            <person name="Murata T."/>
            <person name="Nelson D."/>
            <person name="Pils B."/>
            <person name="Prigge M."/>
            <person name="Reiss B."/>
            <person name="Renner T."/>
            <person name="Rombauts S."/>
            <person name="Rushton P."/>
            <person name="Sanderfoot A."/>
            <person name="Schween G."/>
            <person name="Shiu S.-H."/>
            <person name="Stueber K."/>
            <person name="Theodoulou F.L."/>
            <person name="Tu H."/>
            <person name="Van de Peer Y."/>
            <person name="Verrier P.J."/>
            <person name="Waters E."/>
            <person name="Wood A."/>
            <person name="Yang L."/>
            <person name="Cove D."/>
            <person name="Cuming A."/>
            <person name="Hasebe M."/>
            <person name="Lucas S."/>
            <person name="Mishler D.B."/>
            <person name="Reski R."/>
            <person name="Grigoriev I."/>
            <person name="Quatrano R.S."/>
            <person name="Boore J.L."/>
        </authorList>
    </citation>
    <scope>NUCLEOTIDE SEQUENCE [LARGE SCALE GENOMIC DNA]</scope>
    <source>
        <strain evidence="4 5">cv. Gransden 2004</strain>
    </source>
</reference>
<dbReference type="GO" id="GO:0004672">
    <property type="term" value="F:protein kinase activity"/>
    <property type="evidence" value="ECO:0007669"/>
    <property type="project" value="InterPro"/>
</dbReference>
<proteinExistence type="predicted"/>
<dbReference type="InterPro" id="IPR001245">
    <property type="entry name" value="Ser-Thr/Tyr_kinase_cat_dom"/>
</dbReference>
<dbReference type="EMBL" id="ABEU02000013">
    <property type="protein sequence ID" value="PNR42421.1"/>
    <property type="molecule type" value="Genomic_DNA"/>
</dbReference>
<dbReference type="Gramene" id="Pp3c13_11820V3.1">
    <property type="protein sequence ID" value="Pp3c13_11820V3.1"/>
    <property type="gene ID" value="Pp3c13_11820"/>
</dbReference>
<dbReference type="PaxDb" id="3218-PP1S5_247V6.1"/>
<feature type="region of interest" description="Disordered" evidence="1">
    <location>
        <begin position="34"/>
        <end position="64"/>
    </location>
</feature>
<dbReference type="SUPFAM" id="SSF56112">
    <property type="entry name" value="Protein kinase-like (PK-like)"/>
    <property type="match status" value="1"/>
</dbReference>
<dbReference type="EnsemblPlants" id="Pp3c13_11820V3.1">
    <property type="protein sequence ID" value="Pp3c13_11820V3.1"/>
    <property type="gene ID" value="Pp3c13_11820"/>
</dbReference>
<gene>
    <name evidence="3" type="ORF">PHYPA_017250</name>
</gene>
<sequence>MLESFGGTILTKKLEMEFASEHYSGMLRIRHAHEAGSGTPSLARSQERTVRVRSTSWKAPDESSLDLSTNCTISQSLSKESKYSRASDTSSGSGISSASLKGLLSDGAQFFTYKDILKATENFSSVRQLGGRSFRGTIAGKNVAVVVEKRICVDVDFVAEVKGICNLHHSNLIRLIGGCMSGDQLYLVYDHISGGNLRQCLHSVNAPGFTTLNSWKVRLRIALDVAKGLEYLHEHASPPFVHKDIKSTRIILDNDLHPRISSVGVSRVRGEAAVELGTLLNAASGDEQQKMILGRPSGRSLRRSRSIKIRGTHGYMAPEYTLSGEVTPKLAVYAFGVVLLELLSGEEAVKMQHNPGESIMKKTVLSDVIAVIFLDSEPRARVRAWIDPQLGDSFPLDCAFRAAFVARKCVEANPHDRPPMRKVALSLEQIYTASKEWEENMLASKSLMTSALTG</sequence>
<dbReference type="Gene3D" id="3.30.200.20">
    <property type="entry name" value="Phosphorylase Kinase, domain 1"/>
    <property type="match status" value="1"/>
</dbReference>
<organism evidence="3">
    <name type="scientific">Physcomitrium patens</name>
    <name type="common">Spreading-leaved earth moss</name>
    <name type="synonym">Physcomitrella patens</name>
    <dbReference type="NCBI Taxonomy" id="3218"/>
    <lineage>
        <taxon>Eukaryota</taxon>
        <taxon>Viridiplantae</taxon>
        <taxon>Streptophyta</taxon>
        <taxon>Embryophyta</taxon>
        <taxon>Bryophyta</taxon>
        <taxon>Bryophytina</taxon>
        <taxon>Bryopsida</taxon>
        <taxon>Funariidae</taxon>
        <taxon>Funariales</taxon>
        <taxon>Funariaceae</taxon>
        <taxon>Physcomitrium</taxon>
    </lineage>
</organism>
<dbReference type="InterPro" id="IPR000719">
    <property type="entry name" value="Prot_kinase_dom"/>
</dbReference>
<protein>
    <recommendedName>
        <fullName evidence="2">Protein kinase domain-containing protein</fullName>
    </recommendedName>
</protein>
<dbReference type="Gramene" id="Pp3c13_11820V3.2">
    <property type="protein sequence ID" value="Pp3c13_11820V3.2"/>
    <property type="gene ID" value="Pp3c13_11820"/>
</dbReference>
<evidence type="ECO:0000313" key="4">
    <source>
        <dbReference type="EnsemblPlants" id="Pp3c13_11820V3.1"/>
    </source>
</evidence>
<accession>A0A2K1JLL1</accession>
<dbReference type="Pfam" id="PF07714">
    <property type="entry name" value="PK_Tyr_Ser-Thr"/>
    <property type="match status" value="1"/>
</dbReference>
<dbReference type="PROSITE" id="PS50011">
    <property type="entry name" value="PROTEIN_KINASE_DOM"/>
    <property type="match status" value="1"/>
</dbReference>
<reference evidence="4" key="3">
    <citation type="submission" date="2020-12" db="UniProtKB">
        <authorList>
            <consortium name="EnsemblPlants"/>
        </authorList>
    </citation>
    <scope>IDENTIFICATION</scope>
</reference>
<evidence type="ECO:0000256" key="1">
    <source>
        <dbReference type="SAM" id="MobiDB-lite"/>
    </source>
</evidence>
<keyword evidence="5" id="KW-1185">Reference proteome</keyword>
<dbReference type="PANTHER" id="PTHR46863:SF1">
    <property type="entry name" value="PROTEIN KINASE SUPERFAMILY PROTEIN"/>
    <property type="match status" value="1"/>
</dbReference>
<dbReference type="GO" id="GO:0005524">
    <property type="term" value="F:ATP binding"/>
    <property type="evidence" value="ECO:0007669"/>
    <property type="project" value="InterPro"/>
</dbReference>
<dbReference type="InterPro" id="IPR011009">
    <property type="entry name" value="Kinase-like_dom_sf"/>
</dbReference>
<feature type="domain" description="Protein kinase" evidence="2">
    <location>
        <begin position="123"/>
        <end position="432"/>
    </location>
</feature>
<dbReference type="AlphaFoldDB" id="A0A2K1JLL1"/>